<dbReference type="Gramene" id="EFJ11688">
    <property type="protein sequence ID" value="EFJ11688"/>
    <property type="gene ID" value="SELMODRAFT_125690"/>
</dbReference>
<dbReference type="Gene3D" id="3.40.50.2000">
    <property type="entry name" value="Glycogen Phosphorylase B"/>
    <property type="match status" value="2"/>
</dbReference>
<proteinExistence type="inferred from homology"/>
<dbReference type="InterPro" id="IPR035595">
    <property type="entry name" value="UDP_glycos_trans_CS"/>
</dbReference>
<dbReference type="InterPro" id="IPR058980">
    <property type="entry name" value="Glyco_transf_N"/>
</dbReference>
<dbReference type="CDD" id="cd03784">
    <property type="entry name" value="GT1_Gtf-like"/>
    <property type="match status" value="1"/>
</dbReference>
<evidence type="ECO:0000259" key="5">
    <source>
        <dbReference type="Pfam" id="PF26168"/>
    </source>
</evidence>
<dbReference type="PROSITE" id="PS00375">
    <property type="entry name" value="UDPGT"/>
    <property type="match status" value="1"/>
</dbReference>
<dbReference type="InParanoid" id="D8SUV8"/>
<dbReference type="SUPFAM" id="SSF53756">
    <property type="entry name" value="UDP-Glycosyltransferase/glycogen phosphorylase"/>
    <property type="match status" value="1"/>
</dbReference>
<dbReference type="KEGG" id="smo:SELMODRAFT_125690"/>
<keyword evidence="2 3" id="KW-0808">Transferase</keyword>
<keyword evidence="3" id="KW-0328">Glycosyltransferase</keyword>
<dbReference type="InterPro" id="IPR002213">
    <property type="entry name" value="UDP_glucos_trans"/>
</dbReference>
<dbReference type="EMBL" id="GL377644">
    <property type="protein sequence ID" value="EFJ11688.1"/>
    <property type="molecule type" value="Genomic_DNA"/>
</dbReference>
<organism evidence="7">
    <name type="scientific">Selaginella moellendorffii</name>
    <name type="common">Spikemoss</name>
    <dbReference type="NCBI Taxonomy" id="88036"/>
    <lineage>
        <taxon>Eukaryota</taxon>
        <taxon>Viridiplantae</taxon>
        <taxon>Streptophyta</taxon>
        <taxon>Embryophyta</taxon>
        <taxon>Tracheophyta</taxon>
        <taxon>Lycopodiopsida</taxon>
        <taxon>Selaginellales</taxon>
        <taxon>Selaginellaceae</taxon>
        <taxon>Selaginella</taxon>
    </lineage>
</organism>
<dbReference type="PANTHER" id="PTHR11926">
    <property type="entry name" value="GLUCOSYL/GLUCURONOSYL TRANSFERASES"/>
    <property type="match status" value="1"/>
</dbReference>
<dbReference type="FunFam" id="3.40.50.2000:FF:000056">
    <property type="entry name" value="Glycosyltransferase"/>
    <property type="match status" value="1"/>
</dbReference>
<evidence type="ECO:0000256" key="2">
    <source>
        <dbReference type="ARBA" id="ARBA00022679"/>
    </source>
</evidence>
<evidence type="ECO:0000313" key="6">
    <source>
        <dbReference type="EMBL" id="EFJ11688.1"/>
    </source>
</evidence>
<dbReference type="PANTHER" id="PTHR11926:SF774">
    <property type="entry name" value="UDP-GLYCOSYLTRANSFERASE 85A1-RELATED"/>
    <property type="match status" value="1"/>
</dbReference>
<dbReference type="eggNOG" id="KOG1192">
    <property type="taxonomic scope" value="Eukaryota"/>
</dbReference>
<evidence type="ECO:0000256" key="3">
    <source>
        <dbReference type="RuleBase" id="RU003718"/>
    </source>
</evidence>
<evidence type="ECO:0000256" key="4">
    <source>
        <dbReference type="RuleBase" id="RU362057"/>
    </source>
</evidence>
<gene>
    <name evidence="6" type="ORF">SELMODRAFT_125690</name>
</gene>
<reference evidence="6 7" key="1">
    <citation type="journal article" date="2011" name="Science">
        <title>The Selaginella genome identifies genetic changes associated with the evolution of vascular plants.</title>
        <authorList>
            <person name="Banks J.A."/>
            <person name="Nishiyama T."/>
            <person name="Hasebe M."/>
            <person name="Bowman J.L."/>
            <person name="Gribskov M."/>
            <person name="dePamphilis C."/>
            <person name="Albert V.A."/>
            <person name="Aono N."/>
            <person name="Aoyama T."/>
            <person name="Ambrose B.A."/>
            <person name="Ashton N.W."/>
            <person name="Axtell M.J."/>
            <person name="Barker E."/>
            <person name="Barker M.S."/>
            <person name="Bennetzen J.L."/>
            <person name="Bonawitz N.D."/>
            <person name="Chapple C."/>
            <person name="Cheng C."/>
            <person name="Correa L.G."/>
            <person name="Dacre M."/>
            <person name="DeBarry J."/>
            <person name="Dreyer I."/>
            <person name="Elias M."/>
            <person name="Engstrom E.M."/>
            <person name="Estelle M."/>
            <person name="Feng L."/>
            <person name="Finet C."/>
            <person name="Floyd S.K."/>
            <person name="Frommer W.B."/>
            <person name="Fujita T."/>
            <person name="Gramzow L."/>
            <person name="Gutensohn M."/>
            <person name="Harholt J."/>
            <person name="Hattori M."/>
            <person name="Heyl A."/>
            <person name="Hirai T."/>
            <person name="Hiwatashi Y."/>
            <person name="Ishikawa M."/>
            <person name="Iwata M."/>
            <person name="Karol K.G."/>
            <person name="Koehler B."/>
            <person name="Kolukisaoglu U."/>
            <person name="Kubo M."/>
            <person name="Kurata T."/>
            <person name="Lalonde S."/>
            <person name="Li K."/>
            <person name="Li Y."/>
            <person name="Litt A."/>
            <person name="Lyons E."/>
            <person name="Manning G."/>
            <person name="Maruyama T."/>
            <person name="Michael T.P."/>
            <person name="Mikami K."/>
            <person name="Miyazaki S."/>
            <person name="Morinaga S."/>
            <person name="Murata T."/>
            <person name="Mueller-Roeber B."/>
            <person name="Nelson D.R."/>
            <person name="Obara M."/>
            <person name="Oguri Y."/>
            <person name="Olmstead R.G."/>
            <person name="Onodera N."/>
            <person name="Petersen B.L."/>
            <person name="Pils B."/>
            <person name="Prigge M."/>
            <person name="Rensing S.A."/>
            <person name="Riano-Pachon D.M."/>
            <person name="Roberts A.W."/>
            <person name="Sato Y."/>
            <person name="Scheller H.V."/>
            <person name="Schulz B."/>
            <person name="Schulz C."/>
            <person name="Shakirov E.V."/>
            <person name="Shibagaki N."/>
            <person name="Shinohara N."/>
            <person name="Shippen D.E."/>
            <person name="Soerensen I."/>
            <person name="Sotooka R."/>
            <person name="Sugimoto N."/>
            <person name="Sugita M."/>
            <person name="Sumikawa N."/>
            <person name="Tanurdzic M."/>
            <person name="Theissen G."/>
            <person name="Ulvskov P."/>
            <person name="Wakazuki S."/>
            <person name="Weng J.K."/>
            <person name="Willats W.W."/>
            <person name="Wipf D."/>
            <person name="Wolf P.G."/>
            <person name="Yang L."/>
            <person name="Zimmer A.D."/>
            <person name="Zhu Q."/>
            <person name="Mitros T."/>
            <person name="Hellsten U."/>
            <person name="Loque D."/>
            <person name="Otillar R."/>
            <person name="Salamov A."/>
            <person name="Schmutz J."/>
            <person name="Shapiro H."/>
            <person name="Lindquist E."/>
            <person name="Lucas S."/>
            <person name="Rokhsar D."/>
            <person name="Grigoriev I.V."/>
        </authorList>
    </citation>
    <scope>NUCLEOTIDE SEQUENCE [LARGE SCALE GENOMIC DNA]</scope>
</reference>
<dbReference type="Proteomes" id="UP000001514">
    <property type="component" value="Unassembled WGS sequence"/>
</dbReference>
<dbReference type="AlphaFoldDB" id="D8SUV8"/>
<evidence type="ECO:0000313" key="7">
    <source>
        <dbReference type="Proteomes" id="UP000001514"/>
    </source>
</evidence>
<protein>
    <recommendedName>
        <fullName evidence="4">Glycosyltransferase</fullName>
        <ecNumber evidence="4">2.4.1.-</ecNumber>
    </recommendedName>
</protein>
<sequence>MGKNKGHVVAVPFPAQGHMSPMLHLCKRIAADGYRVSFVNPSSIHEQMVRRWKPSPGLDIHLDQLPFSVHIPHGMDTYAALNLSWFFDELATMSASLTELLHRFSDEGAPACCVISDVFLPWTQDVANKAGIPRVVLWASGATWSVFETYAKELSERGHLPLKGKQALTFGEKLWTGTCTIDYLPGVTPLPASAIPTYMRITEKRWVELILERCESIWRRETPWILVNSFYELEQITFDSMVKEFGENYVPIGPLFLRDGRDGESAGPENVLLRDQSMESLEWLDQQKESSVLYISFGSIAAISKEQFEELSGALEDLQQPFLWVVRPELFTNFTPEFQTSYASFCERTKALGMVIPWGTQLQILQHPALGGFLTHCGWNSIIESIANGVPMIAWPWGAEQNTNAKLITVDWKVASKLPTRGYFELVPKSEIAKAIKAVTDDGQERAVLQENVQRLKKLARKAILDGGQSLLNLEKFLDQIGQWAS</sequence>
<dbReference type="Pfam" id="PF00201">
    <property type="entry name" value="UDPGT"/>
    <property type="match status" value="1"/>
</dbReference>
<dbReference type="FunCoup" id="D8SUV8">
    <property type="interactions" value="157"/>
</dbReference>
<dbReference type="GO" id="GO:0035251">
    <property type="term" value="F:UDP-glucosyltransferase activity"/>
    <property type="evidence" value="ECO:0000318"/>
    <property type="project" value="GO_Central"/>
</dbReference>
<evidence type="ECO:0000256" key="1">
    <source>
        <dbReference type="ARBA" id="ARBA00009995"/>
    </source>
</evidence>
<feature type="domain" description="Glycosyltransferase N-terminal" evidence="5">
    <location>
        <begin position="8"/>
        <end position="122"/>
    </location>
</feature>
<keyword evidence="7" id="KW-1185">Reference proteome</keyword>
<dbReference type="EC" id="2.4.1.-" evidence="4"/>
<name>D8SUV8_SELML</name>
<dbReference type="HOGENOM" id="CLU_001724_0_2_1"/>
<comment type="similarity">
    <text evidence="1 3">Belongs to the UDP-glycosyltransferase family.</text>
</comment>
<dbReference type="Pfam" id="PF26168">
    <property type="entry name" value="Glyco_transf_N"/>
    <property type="match status" value="1"/>
</dbReference>
<accession>D8SUV8</accession>